<dbReference type="Proteomes" id="UP000290289">
    <property type="component" value="Chromosome 9"/>
</dbReference>
<evidence type="ECO:0000259" key="6">
    <source>
        <dbReference type="Pfam" id="PF03168"/>
    </source>
</evidence>
<reference evidence="7 8" key="1">
    <citation type="submission" date="2018-10" db="EMBL/GenBank/DDBJ databases">
        <title>A high-quality apple genome assembly.</title>
        <authorList>
            <person name="Hu J."/>
        </authorList>
    </citation>
    <scope>NUCLEOTIDE SEQUENCE [LARGE SCALE GENOMIC DNA]</scope>
    <source>
        <strain evidence="8">cv. HFTH1</strain>
        <tissue evidence="7">Young leaf</tissue>
    </source>
</reference>
<dbReference type="InterPro" id="IPR044839">
    <property type="entry name" value="NDR1-like"/>
</dbReference>
<dbReference type="GO" id="GO:0098542">
    <property type="term" value="P:defense response to other organism"/>
    <property type="evidence" value="ECO:0007669"/>
    <property type="project" value="InterPro"/>
</dbReference>
<dbReference type="AlphaFoldDB" id="A0A498J8U6"/>
<comment type="caution">
    <text evidence="7">The sequence shown here is derived from an EMBL/GenBank/DDBJ whole genome shotgun (WGS) entry which is preliminary data.</text>
</comment>
<evidence type="ECO:0000256" key="1">
    <source>
        <dbReference type="ARBA" id="ARBA00004167"/>
    </source>
</evidence>
<keyword evidence="2 5" id="KW-0812">Transmembrane</keyword>
<evidence type="ECO:0000256" key="3">
    <source>
        <dbReference type="ARBA" id="ARBA00022989"/>
    </source>
</evidence>
<dbReference type="GO" id="GO:0005886">
    <property type="term" value="C:plasma membrane"/>
    <property type="evidence" value="ECO:0007669"/>
    <property type="project" value="TreeGrafter"/>
</dbReference>
<comment type="subcellular location">
    <subcellularLocation>
        <location evidence="1">Membrane</location>
        <topology evidence="1">Single-pass membrane protein</topology>
    </subcellularLocation>
</comment>
<dbReference type="PANTHER" id="PTHR31234:SF72">
    <property type="entry name" value="NDR1_HIN1-LIKE PROTEIN 6"/>
    <property type="match status" value="1"/>
</dbReference>
<accession>A0A498J8U6</accession>
<name>A0A498J8U6_MALDO</name>
<keyword evidence="8" id="KW-1185">Reference proteome</keyword>
<evidence type="ECO:0000256" key="5">
    <source>
        <dbReference type="SAM" id="Phobius"/>
    </source>
</evidence>
<evidence type="ECO:0000256" key="4">
    <source>
        <dbReference type="ARBA" id="ARBA00023136"/>
    </source>
</evidence>
<proteinExistence type="predicted"/>
<evidence type="ECO:0000256" key="2">
    <source>
        <dbReference type="ARBA" id="ARBA00022692"/>
    </source>
</evidence>
<protein>
    <recommendedName>
        <fullName evidence="6">Late embryogenesis abundant protein LEA-2 subgroup domain-containing protein</fullName>
    </recommendedName>
</protein>
<keyword evidence="4 5" id="KW-0472">Membrane</keyword>
<feature type="domain" description="Late embryogenesis abundant protein LEA-2 subgroup" evidence="6">
    <location>
        <begin position="120"/>
        <end position="207"/>
    </location>
</feature>
<feature type="transmembrane region" description="Helical" evidence="5">
    <location>
        <begin position="67"/>
        <end position="88"/>
    </location>
</feature>
<keyword evidence="3 5" id="KW-1133">Transmembrane helix</keyword>
<sequence>MQVQEQNLDVNGPDCSNVGQQRLQIWVLMRMQAGSNRVAKARQAAGVVVRQWSCSLNLAAMIAAVRAGANSSGAVVIIAAVAISLVIINPRKPKYSISDFSVKAFNLTPDYSLHAQFVVTVKAENPNKRISIVYGKGSTVQLKYSGMKLCTGVVPHFRQPTRNTTLMDVDLRGDLKGSDFKGPIGESLMQKIKSGRIPVAVSVRVPVNVGLGAYNVLPDPIGIYVDASMVVNNLSQPDKKVQISDPKYHFNFGYKFKK</sequence>
<dbReference type="PANTHER" id="PTHR31234">
    <property type="entry name" value="LATE EMBRYOGENESIS ABUNDANT (LEA) HYDROXYPROLINE-RICH GLYCOPROTEIN FAMILY"/>
    <property type="match status" value="1"/>
</dbReference>
<dbReference type="EMBL" id="RDQH01000335">
    <property type="protein sequence ID" value="RXH89821.1"/>
    <property type="molecule type" value="Genomic_DNA"/>
</dbReference>
<dbReference type="Gene3D" id="2.60.40.1820">
    <property type="match status" value="1"/>
</dbReference>
<dbReference type="SUPFAM" id="SSF117070">
    <property type="entry name" value="LEA14-like"/>
    <property type="match status" value="1"/>
</dbReference>
<organism evidence="7 8">
    <name type="scientific">Malus domestica</name>
    <name type="common">Apple</name>
    <name type="synonym">Pyrus malus</name>
    <dbReference type="NCBI Taxonomy" id="3750"/>
    <lineage>
        <taxon>Eukaryota</taxon>
        <taxon>Viridiplantae</taxon>
        <taxon>Streptophyta</taxon>
        <taxon>Embryophyta</taxon>
        <taxon>Tracheophyta</taxon>
        <taxon>Spermatophyta</taxon>
        <taxon>Magnoliopsida</taxon>
        <taxon>eudicotyledons</taxon>
        <taxon>Gunneridae</taxon>
        <taxon>Pentapetalae</taxon>
        <taxon>rosids</taxon>
        <taxon>fabids</taxon>
        <taxon>Rosales</taxon>
        <taxon>Rosaceae</taxon>
        <taxon>Amygdaloideae</taxon>
        <taxon>Maleae</taxon>
        <taxon>Malus</taxon>
    </lineage>
</organism>
<evidence type="ECO:0000313" key="8">
    <source>
        <dbReference type="Proteomes" id="UP000290289"/>
    </source>
</evidence>
<gene>
    <name evidence="7" type="ORF">DVH24_032178</name>
</gene>
<dbReference type="Pfam" id="PF03168">
    <property type="entry name" value="LEA_2"/>
    <property type="match status" value="1"/>
</dbReference>
<evidence type="ECO:0000313" key="7">
    <source>
        <dbReference type="EMBL" id="RXH89821.1"/>
    </source>
</evidence>
<dbReference type="InterPro" id="IPR004864">
    <property type="entry name" value="LEA_2"/>
</dbReference>